<name>A0ACA9P9K9_9GLOM</name>
<reference evidence="1" key="1">
    <citation type="submission" date="2021-06" db="EMBL/GenBank/DDBJ databases">
        <authorList>
            <person name="Kallberg Y."/>
            <person name="Tangrot J."/>
            <person name="Rosling A."/>
        </authorList>
    </citation>
    <scope>NUCLEOTIDE SEQUENCE</scope>
    <source>
        <strain evidence="1">CL356</strain>
    </source>
</reference>
<organism evidence="1 2">
    <name type="scientific">Acaulospora colombiana</name>
    <dbReference type="NCBI Taxonomy" id="27376"/>
    <lineage>
        <taxon>Eukaryota</taxon>
        <taxon>Fungi</taxon>
        <taxon>Fungi incertae sedis</taxon>
        <taxon>Mucoromycota</taxon>
        <taxon>Glomeromycotina</taxon>
        <taxon>Glomeromycetes</taxon>
        <taxon>Diversisporales</taxon>
        <taxon>Acaulosporaceae</taxon>
        <taxon>Acaulospora</taxon>
    </lineage>
</organism>
<dbReference type="EMBL" id="CAJVPT010031737">
    <property type="protein sequence ID" value="CAG8698949.1"/>
    <property type="molecule type" value="Genomic_DNA"/>
</dbReference>
<protein>
    <submittedName>
        <fullName evidence="1">13782_t:CDS:1</fullName>
    </submittedName>
</protein>
<feature type="non-terminal residue" evidence="1">
    <location>
        <position position="362"/>
    </location>
</feature>
<proteinExistence type="predicted"/>
<feature type="non-terminal residue" evidence="1">
    <location>
        <position position="1"/>
    </location>
</feature>
<evidence type="ECO:0000313" key="2">
    <source>
        <dbReference type="Proteomes" id="UP000789525"/>
    </source>
</evidence>
<dbReference type="Proteomes" id="UP000789525">
    <property type="component" value="Unassembled WGS sequence"/>
</dbReference>
<keyword evidence="2" id="KW-1185">Reference proteome</keyword>
<evidence type="ECO:0000313" key="1">
    <source>
        <dbReference type="EMBL" id="CAG8698949.1"/>
    </source>
</evidence>
<accession>A0ACA9P9K9</accession>
<comment type="caution">
    <text evidence="1">The sequence shown here is derived from an EMBL/GenBank/DDBJ whole genome shotgun (WGS) entry which is preliminary data.</text>
</comment>
<sequence length="362" mass="40053">LRSRTNLDAIRPRVETATIVPTSEVTTFPENLTDISEATFVDAFPEPSFIDTSSEQTFFDSTSSPGPAWSTCYRAYCTTRKEQEKPVILQAWKRMFFMGLTQETLKKWSAPSLGMSMEGLGRTANLCEHEECVGKKEIEQNARHLGFGPSDSVRESSHNNNKLELRRAHHYRSAEFVRDQEMVVVIQPLPSVPVPSPAPTPISTQIATPVTDGTMVNAPTVVGAPITSNRPSPMVNTPQRSRENGHMNTVGQAVQLSVPAVGTVSQVKDGDEQITSSNIETYRYADFNVQKSALTEARCLATYKALLQARGHVYLDFVHDGCATGREKARGRNTSNNTTTAGPRLVMKHWRRIMTRLLEGLG</sequence>
<gene>
    <name evidence="1" type="ORF">ACOLOM_LOCUS10155</name>
</gene>